<evidence type="ECO:0000256" key="1">
    <source>
        <dbReference type="ARBA" id="ARBA00022614"/>
    </source>
</evidence>
<dbReference type="InterPro" id="IPR001611">
    <property type="entry name" value="Leu-rich_rpt"/>
</dbReference>
<name>A0A146KDU1_9EUKA</name>
<keyword evidence="1" id="KW-0433">Leucine-rich repeat</keyword>
<dbReference type="PROSITE" id="PS51450">
    <property type="entry name" value="LRR"/>
    <property type="match status" value="2"/>
</dbReference>
<dbReference type="InterPro" id="IPR032675">
    <property type="entry name" value="LRR_dom_sf"/>
</dbReference>
<organism evidence="3">
    <name type="scientific">Trepomonas sp. PC1</name>
    <dbReference type="NCBI Taxonomy" id="1076344"/>
    <lineage>
        <taxon>Eukaryota</taxon>
        <taxon>Metamonada</taxon>
        <taxon>Diplomonadida</taxon>
        <taxon>Hexamitidae</taxon>
        <taxon>Hexamitinae</taxon>
        <taxon>Trepomonas</taxon>
    </lineage>
</organism>
<evidence type="ECO:0000313" key="3">
    <source>
        <dbReference type="EMBL" id="JAP94922.1"/>
    </source>
</evidence>
<dbReference type="InterPro" id="IPR003591">
    <property type="entry name" value="Leu-rich_rpt_typical-subtyp"/>
</dbReference>
<dbReference type="InterPro" id="IPR025875">
    <property type="entry name" value="Leu-rich_rpt_4"/>
</dbReference>
<protein>
    <submittedName>
        <fullName evidence="3">Leucine rich repeats-containing protein</fullName>
    </submittedName>
</protein>
<dbReference type="SMART" id="SM00364">
    <property type="entry name" value="LRR_BAC"/>
    <property type="match status" value="4"/>
</dbReference>
<dbReference type="Pfam" id="PF12799">
    <property type="entry name" value="LRR_4"/>
    <property type="match status" value="1"/>
</dbReference>
<gene>
    <name evidence="3" type="ORF">TPC1_12245</name>
</gene>
<feature type="non-terminal residue" evidence="3">
    <location>
        <position position="181"/>
    </location>
</feature>
<sequence length="181" mass="20772">HNQIRVDSSYKLTDLKQLEPFNECQSLEIRNNQINNCISLYRLLQLKTLNLSHNQIEKLPSLVPLSNLQTLDVSNNKISSLDFLVSQQSLQELQIAQNCIKELVVLPLSMVRLNVEQNEISSLEPVRHSRLQFLNVSQNKISNQSEIKILLQMLELRQVSIVKNPISKDLPADFKQQFQGG</sequence>
<dbReference type="Gene3D" id="3.80.10.10">
    <property type="entry name" value="Ribonuclease Inhibitor"/>
    <property type="match status" value="2"/>
</dbReference>
<dbReference type="PANTHER" id="PTHR46652:SF3">
    <property type="entry name" value="LEUCINE-RICH REPEAT-CONTAINING PROTEIN 9"/>
    <property type="match status" value="1"/>
</dbReference>
<dbReference type="SMART" id="SM00369">
    <property type="entry name" value="LRR_TYP"/>
    <property type="match status" value="2"/>
</dbReference>
<dbReference type="PANTHER" id="PTHR46652">
    <property type="entry name" value="LEUCINE-RICH REPEAT AND IQ DOMAIN-CONTAINING PROTEIN 1-RELATED"/>
    <property type="match status" value="1"/>
</dbReference>
<dbReference type="EMBL" id="GDID01001684">
    <property type="protein sequence ID" value="JAP94922.1"/>
    <property type="molecule type" value="Transcribed_RNA"/>
</dbReference>
<evidence type="ECO:0000256" key="2">
    <source>
        <dbReference type="ARBA" id="ARBA00022737"/>
    </source>
</evidence>
<dbReference type="PRINTS" id="PR00019">
    <property type="entry name" value="LEURICHRPT"/>
</dbReference>
<keyword evidence="2" id="KW-0677">Repeat</keyword>
<dbReference type="AlphaFoldDB" id="A0A146KDU1"/>
<feature type="non-terminal residue" evidence="3">
    <location>
        <position position="1"/>
    </location>
</feature>
<proteinExistence type="predicted"/>
<dbReference type="SUPFAM" id="SSF52058">
    <property type="entry name" value="L domain-like"/>
    <property type="match status" value="1"/>
</dbReference>
<accession>A0A146KDU1</accession>
<dbReference type="InterPro" id="IPR050836">
    <property type="entry name" value="SDS22/Internalin_LRR"/>
</dbReference>
<reference evidence="3" key="1">
    <citation type="submission" date="2015-07" db="EMBL/GenBank/DDBJ databases">
        <title>Adaptation to a free-living lifestyle via gene acquisitions in the diplomonad Trepomonas sp. PC1.</title>
        <authorList>
            <person name="Xu F."/>
            <person name="Jerlstrom-Hultqvist J."/>
            <person name="Kolisko M."/>
            <person name="Simpson A.G.B."/>
            <person name="Roger A.J."/>
            <person name="Svard S.G."/>
            <person name="Andersson J.O."/>
        </authorList>
    </citation>
    <scope>NUCLEOTIDE SEQUENCE</scope>
    <source>
        <strain evidence="3">PC1</strain>
    </source>
</reference>